<keyword evidence="1" id="KW-0812">Transmembrane</keyword>
<dbReference type="EMBL" id="JAQQBR010000004">
    <property type="protein sequence ID" value="KAK0178923.1"/>
    <property type="molecule type" value="Genomic_DNA"/>
</dbReference>
<evidence type="ECO:0000313" key="3">
    <source>
        <dbReference type="Proteomes" id="UP001168972"/>
    </source>
</evidence>
<comment type="caution">
    <text evidence="2">The sequence shown here is derived from an EMBL/GenBank/DDBJ whole genome shotgun (WGS) entry which is preliminary data.</text>
</comment>
<feature type="transmembrane region" description="Helical" evidence="1">
    <location>
        <begin position="33"/>
        <end position="60"/>
    </location>
</feature>
<keyword evidence="3" id="KW-1185">Reference proteome</keyword>
<gene>
    <name evidence="2" type="ORF">PV327_007762</name>
</gene>
<sequence length="113" mass="12481">MNITNIIGLSSSIDSSLTTTASTVITDEEKEDVILTIVIVIGAIVAIIVLCSMGIFIDCLHQDETSSKKKLSRIKLPPFSRRRNRKDDKRSLTTEMYPTDVNNLETNTAVVVI</sequence>
<evidence type="ECO:0000256" key="1">
    <source>
        <dbReference type="SAM" id="Phobius"/>
    </source>
</evidence>
<protein>
    <submittedName>
        <fullName evidence="2">Uncharacterized protein</fullName>
    </submittedName>
</protein>
<dbReference type="Proteomes" id="UP001168972">
    <property type="component" value="Unassembled WGS sequence"/>
</dbReference>
<evidence type="ECO:0000313" key="2">
    <source>
        <dbReference type="EMBL" id="KAK0178923.1"/>
    </source>
</evidence>
<dbReference type="AlphaFoldDB" id="A0AA39G049"/>
<organism evidence="2 3">
    <name type="scientific">Microctonus hyperodae</name>
    <name type="common">Parasitoid wasp</name>
    <dbReference type="NCBI Taxonomy" id="165561"/>
    <lineage>
        <taxon>Eukaryota</taxon>
        <taxon>Metazoa</taxon>
        <taxon>Ecdysozoa</taxon>
        <taxon>Arthropoda</taxon>
        <taxon>Hexapoda</taxon>
        <taxon>Insecta</taxon>
        <taxon>Pterygota</taxon>
        <taxon>Neoptera</taxon>
        <taxon>Endopterygota</taxon>
        <taxon>Hymenoptera</taxon>
        <taxon>Apocrita</taxon>
        <taxon>Ichneumonoidea</taxon>
        <taxon>Braconidae</taxon>
        <taxon>Euphorinae</taxon>
        <taxon>Microctonus</taxon>
    </lineage>
</organism>
<keyword evidence="1" id="KW-0472">Membrane</keyword>
<proteinExistence type="predicted"/>
<name>A0AA39G049_MICHY</name>
<accession>A0AA39G049</accession>
<reference evidence="2" key="1">
    <citation type="journal article" date="2023" name="bioRxiv">
        <title>Scaffold-level genome assemblies of two parasitoid biocontrol wasps reveal the parthenogenesis mechanism and an associated novel virus.</title>
        <authorList>
            <person name="Inwood S."/>
            <person name="Skelly J."/>
            <person name="Guhlin J."/>
            <person name="Harrop T."/>
            <person name="Goldson S."/>
            <person name="Dearden P."/>
        </authorList>
    </citation>
    <scope>NUCLEOTIDE SEQUENCE</scope>
    <source>
        <strain evidence="2">Lincoln</strain>
        <tissue evidence="2">Whole body</tissue>
    </source>
</reference>
<keyword evidence="1" id="KW-1133">Transmembrane helix</keyword>
<reference evidence="2" key="2">
    <citation type="submission" date="2023-03" db="EMBL/GenBank/DDBJ databases">
        <authorList>
            <person name="Inwood S.N."/>
            <person name="Skelly J.G."/>
            <person name="Guhlin J."/>
            <person name="Harrop T.W.R."/>
            <person name="Goldson S.G."/>
            <person name="Dearden P.K."/>
        </authorList>
    </citation>
    <scope>NUCLEOTIDE SEQUENCE</scope>
    <source>
        <strain evidence="2">Lincoln</strain>
        <tissue evidence="2">Whole body</tissue>
    </source>
</reference>